<evidence type="ECO:0000313" key="2">
    <source>
        <dbReference type="Proteomes" id="UP001222027"/>
    </source>
</evidence>
<gene>
    <name evidence="1" type="ORF">OPV22_033986</name>
</gene>
<organism evidence="1 2">
    <name type="scientific">Ensete ventricosum</name>
    <name type="common">Abyssinian banana</name>
    <name type="synonym">Musa ensete</name>
    <dbReference type="NCBI Taxonomy" id="4639"/>
    <lineage>
        <taxon>Eukaryota</taxon>
        <taxon>Viridiplantae</taxon>
        <taxon>Streptophyta</taxon>
        <taxon>Embryophyta</taxon>
        <taxon>Tracheophyta</taxon>
        <taxon>Spermatophyta</taxon>
        <taxon>Magnoliopsida</taxon>
        <taxon>Liliopsida</taxon>
        <taxon>Zingiberales</taxon>
        <taxon>Musaceae</taxon>
        <taxon>Ensete</taxon>
    </lineage>
</organism>
<comment type="caution">
    <text evidence="1">The sequence shown here is derived from an EMBL/GenBank/DDBJ whole genome shotgun (WGS) entry which is preliminary data.</text>
</comment>
<name>A0AAV8PTB8_ENSVE</name>
<evidence type="ECO:0000313" key="1">
    <source>
        <dbReference type="EMBL" id="KAJ8461060.1"/>
    </source>
</evidence>
<keyword evidence="2" id="KW-1185">Reference proteome</keyword>
<dbReference type="AlphaFoldDB" id="A0AAV8PTB8"/>
<protein>
    <submittedName>
        <fullName evidence="1">Uncharacterized protein</fullName>
    </submittedName>
</protein>
<dbReference type="EMBL" id="JAQQAF010000009">
    <property type="protein sequence ID" value="KAJ8461060.1"/>
    <property type="molecule type" value="Genomic_DNA"/>
</dbReference>
<accession>A0AAV8PTB8</accession>
<dbReference type="Proteomes" id="UP001222027">
    <property type="component" value="Unassembled WGS sequence"/>
</dbReference>
<proteinExistence type="predicted"/>
<sequence length="127" mass="14546">MLCVLFTLFGHYPSHLTNLGTFLQSFAEKNKFVLFRGKRRWLLSNSLCLPNIPVSRCCPVTARNLEAGLVHGRYICSQLSDGQDRIVQGDQLKKRRNIIENSISFLIFLPAIKVCSTSRTWRKVCPF</sequence>
<reference evidence="1 2" key="1">
    <citation type="submission" date="2022-12" db="EMBL/GenBank/DDBJ databases">
        <title>Chromosome-scale assembly of the Ensete ventricosum genome.</title>
        <authorList>
            <person name="Dussert Y."/>
            <person name="Stocks J."/>
            <person name="Wendawek A."/>
            <person name="Woldeyes F."/>
            <person name="Nichols R.A."/>
            <person name="Borrell J.S."/>
        </authorList>
    </citation>
    <scope>NUCLEOTIDE SEQUENCE [LARGE SCALE GENOMIC DNA]</scope>
    <source>
        <strain evidence="2">cv. Maze</strain>
        <tissue evidence="1">Seeds</tissue>
    </source>
</reference>